<dbReference type="Proteomes" id="UP000308600">
    <property type="component" value="Unassembled WGS sequence"/>
</dbReference>
<gene>
    <name evidence="1" type="ORF">BDN72DRAFT_873519</name>
</gene>
<sequence>MQFIATTSLYTFTFTILFALFPIMPTMETLASPVALHALGDPQHPALPNDHKNPPRPRYYDDDDDCPDPERNFHYLSWSSFALFARLLATHHP</sequence>
<organism evidence="1 2">
    <name type="scientific">Pluteus cervinus</name>
    <dbReference type="NCBI Taxonomy" id="181527"/>
    <lineage>
        <taxon>Eukaryota</taxon>
        <taxon>Fungi</taxon>
        <taxon>Dikarya</taxon>
        <taxon>Basidiomycota</taxon>
        <taxon>Agaricomycotina</taxon>
        <taxon>Agaricomycetes</taxon>
        <taxon>Agaricomycetidae</taxon>
        <taxon>Agaricales</taxon>
        <taxon>Pluteineae</taxon>
        <taxon>Pluteaceae</taxon>
        <taxon>Pluteus</taxon>
    </lineage>
</organism>
<reference evidence="1 2" key="1">
    <citation type="journal article" date="2019" name="Nat. Ecol. Evol.">
        <title>Megaphylogeny resolves global patterns of mushroom evolution.</title>
        <authorList>
            <person name="Varga T."/>
            <person name="Krizsan K."/>
            <person name="Foldi C."/>
            <person name="Dima B."/>
            <person name="Sanchez-Garcia M."/>
            <person name="Sanchez-Ramirez S."/>
            <person name="Szollosi G.J."/>
            <person name="Szarkandi J.G."/>
            <person name="Papp V."/>
            <person name="Albert L."/>
            <person name="Andreopoulos W."/>
            <person name="Angelini C."/>
            <person name="Antonin V."/>
            <person name="Barry K.W."/>
            <person name="Bougher N.L."/>
            <person name="Buchanan P."/>
            <person name="Buyck B."/>
            <person name="Bense V."/>
            <person name="Catcheside P."/>
            <person name="Chovatia M."/>
            <person name="Cooper J."/>
            <person name="Damon W."/>
            <person name="Desjardin D."/>
            <person name="Finy P."/>
            <person name="Geml J."/>
            <person name="Haridas S."/>
            <person name="Hughes K."/>
            <person name="Justo A."/>
            <person name="Karasinski D."/>
            <person name="Kautmanova I."/>
            <person name="Kiss B."/>
            <person name="Kocsube S."/>
            <person name="Kotiranta H."/>
            <person name="LaButti K.M."/>
            <person name="Lechner B.E."/>
            <person name="Liimatainen K."/>
            <person name="Lipzen A."/>
            <person name="Lukacs Z."/>
            <person name="Mihaltcheva S."/>
            <person name="Morgado L.N."/>
            <person name="Niskanen T."/>
            <person name="Noordeloos M.E."/>
            <person name="Ohm R.A."/>
            <person name="Ortiz-Santana B."/>
            <person name="Ovrebo C."/>
            <person name="Racz N."/>
            <person name="Riley R."/>
            <person name="Savchenko A."/>
            <person name="Shiryaev A."/>
            <person name="Soop K."/>
            <person name="Spirin V."/>
            <person name="Szebenyi C."/>
            <person name="Tomsovsky M."/>
            <person name="Tulloss R.E."/>
            <person name="Uehling J."/>
            <person name="Grigoriev I.V."/>
            <person name="Vagvolgyi C."/>
            <person name="Papp T."/>
            <person name="Martin F.M."/>
            <person name="Miettinen O."/>
            <person name="Hibbett D.S."/>
            <person name="Nagy L.G."/>
        </authorList>
    </citation>
    <scope>NUCLEOTIDE SEQUENCE [LARGE SCALE GENOMIC DNA]</scope>
    <source>
        <strain evidence="1 2">NL-1719</strain>
    </source>
</reference>
<keyword evidence="2" id="KW-1185">Reference proteome</keyword>
<accession>A0ACD3BHF4</accession>
<protein>
    <submittedName>
        <fullName evidence="1">Uncharacterized protein</fullName>
    </submittedName>
</protein>
<name>A0ACD3BHF4_9AGAR</name>
<evidence type="ECO:0000313" key="1">
    <source>
        <dbReference type="EMBL" id="TFK77086.1"/>
    </source>
</evidence>
<proteinExistence type="predicted"/>
<evidence type="ECO:0000313" key="2">
    <source>
        <dbReference type="Proteomes" id="UP000308600"/>
    </source>
</evidence>
<dbReference type="EMBL" id="ML208259">
    <property type="protein sequence ID" value="TFK77086.1"/>
    <property type="molecule type" value="Genomic_DNA"/>
</dbReference>